<dbReference type="Proteomes" id="UP000193467">
    <property type="component" value="Unassembled WGS sequence"/>
</dbReference>
<sequence length="147" mass="17227">MCRSSVTLFYGIWLRPTLLALDLLIARRRSGKLVVEEQETRTTARDLPEEVWEPIKQKTIDEAIHQEGEDAFELYRCPNCKFALGKNWETALANDPSFAFNREKKLEEAWSEWNHPKCDECTTWIWSWFGDFEWRRPNAAVEASAST</sequence>
<feature type="signal peptide" evidence="1">
    <location>
        <begin position="1"/>
        <end position="20"/>
    </location>
</feature>
<organism evidence="2 3">
    <name type="scientific">Leucosporidium creatinivorum</name>
    <dbReference type="NCBI Taxonomy" id="106004"/>
    <lineage>
        <taxon>Eukaryota</taxon>
        <taxon>Fungi</taxon>
        <taxon>Dikarya</taxon>
        <taxon>Basidiomycota</taxon>
        <taxon>Pucciniomycotina</taxon>
        <taxon>Microbotryomycetes</taxon>
        <taxon>Leucosporidiales</taxon>
        <taxon>Leucosporidium</taxon>
    </lineage>
</organism>
<dbReference type="EMBL" id="MCGR01000105">
    <property type="protein sequence ID" value="ORY52713.1"/>
    <property type="molecule type" value="Genomic_DNA"/>
</dbReference>
<evidence type="ECO:0000256" key="1">
    <source>
        <dbReference type="SAM" id="SignalP"/>
    </source>
</evidence>
<gene>
    <name evidence="2" type="ORF">BCR35DRAFT_335954</name>
</gene>
<feature type="chain" id="PRO_5013028200" evidence="1">
    <location>
        <begin position="21"/>
        <end position="147"/>
    </location>
</feature>
<accession>A0A1Y2D0A6</accession>
<protein>
    <submittedName>
        <fullName evidence="2">Uncharacterized protein</fullName>
    </submittedName>
</protein>
<evidence type="ECO:0000313" key="2">
    <source>
        <dbReference type="EMBL" id="ORY52713.1"/>
    </source>
</evidence>
<name>A0A1Y2D0A6_9BASI</name>
<dbReference type="InParanoid" id="A0A1Y2D0A6"/>
<proteinExistence type="predicted"/>
<keyword evidence="3" id="KW-1185">Reference proteome</keyword>
<comment type="caution">
    <text evidence="2">The sequence shown here is derived from an EMBL/GenBank/DDBJ whole genome shotgun (WGS) entry which is preliminary data.</text>
</comment>
<evidence type="ECO:0000313" key="3">
    <source>
        <dbReference type="Proteomes" id="UP000193467"/>
    </source>
</evidence>
<reference evidence="2 3" key="1">
    <citation type="submission" date="2016-07" db="EMBL/GenBank/DDBJ databases">
        <title>Pervasive Adenine N6-methylation of Active Genes in Fungi.</title>
        <authorList>
            <consortium name="DOE Joint Genome Institute"/>
            <person name="Mondo S.J."/>
            <person name="Dannebaum R.O."/>
            <person name="Kuo R.C."/>
            <person name="Labutti K."/>
            <person name="Haridas S."/>
            <person name="Kuo A."/>
            <person name="Salamov A."/>
            <person name="Ahrendt S.R."/>
            <person name="Lipzen A."/>
            <person name="Sullivan W."/>
            <person name="Andreopoulos W.B."/>
            <person name="Clum A."/>
            <person name="Lindquist E."/>
            <person name="Daum C."/>
            <person name="Ramamoorthy G.K."/>
            <person name="Gryganskyi A."/>
            <person name="Culley D."/>
            <person name="Magnuson J.K."/>
            <person name="James T.Y."/>
            <person name="O'Malley M.A."/>
            <person name="Stajich J.E."/>
            <person name="Spatafora J.W."/>
            <person name="Visel A."/>
            <person name="Grigoriev I.V."/>
        </authorList>
    </citation>
    <scope>NUCLEOTIDE SEQUENCE [LARGE SCALE GENOMIC DNA]</scope>
    <source>
        <strain evidence="2 3">62-1032</strain>
    </source>
</reference>
<dbReference type="AlphaFoldDB" id="A0A1Y2D0A6"/>
<keyword evidence="1" id="KW-0732">Signal</keyword>